<evidence type="ECO:0000313" key="2">
    <source>
        <dbReference type="Proteomes" id="UP000183209"/>
    </source>
</evidence>
<dbReference type="AlphaFoldDB" id="A0A1I6PVP8"/>
<accession>A0A1I6PVP8</accession>
<dbReference type="OrthoDB" id="824604at2"/>
<evidence type="ECO:0000313" key="1">
    <source>
        <dbReference type="EMBL" id="SFS44273.1"/>
    </source>
</evidence>
<proteinExistence type="predicted"/>
<gene>
    <name evidence="1" type="ORF">SAMN04487906_0501</name>
</gene>
<name>A0A1I6PVP8_9FLAO</name>
<sequence>MMLYRIRPKLINKVVGYVASNKMVEGYMYNTENSVYKLNVRGKLEFTPDIDAIEILKRAKMMDIIVSVPIGSSHLIISDKLTKTILNHTIPIETQIFDAYALYKDKKYHYNFLYIYDAKENEIIDWQQSAFVETSVGGTIIGEPMKYSFEDFTAKKMKEGKYFNPNRLVLKLEKINTDIFRLDHTFRGYYVSEDLKNAIEEVGCQGVDLIPIDQLGFEVEFI</sequence>
<protein>
    <submittedName>
        <fullName evidence="1">Uncharacterized protein</fullName>
    </submittedName>
</protein>
<dbReference type="EMBL" id="FPAG01000001">
    <property type="protein sequence ID" value="SFS44273.1"/>
    <property type="molecule type" value="Genomic_DNA"/>
</dbReference>
<dbReference type="RefSeq" id="WP_139226585.1">
    <property type="nucleotide sequence ID" value="NZ_FPAG01000001.1"/>
</dbReference>
<organism evidence="1 2">
    <name type="scientific">Zhouia amylolytica</name>
    <dbReference type="NCBI Taxonomy" id="376730"/>
    <lineage>
        <taxon>Bacteria</taxon>
        <taxon>Pseudomonadati</taxon>
        <taxon>Bacteroidota</taxon>
        <taxon>Flavobacteriia</taxon>
        <taxon>Flavobacteriales</taxon>
        <taxon>Flavobacteriaceae</taxon>
        <taxon>Zhouia</taxon>
    </lineage>
</organism>
<reference evidence="1 2" key="1">
    <citation type="submission" date="2016-10" db="EMBL/GenBank/DDBJ databases">
        <authorList>
            <person name="de Groot N.N."/>
        </authorList>
    </citation>
    <scope>NUCLEOTIDE SEQUENCE [LARGE SCALE GENOMIC DNA]</scope>
    <source>
        <strain evidence="1 2">CGMCC 1.6114</strain>
    </source>
</reference>
<dbReference type="Proteomes" id="UP000183209">
    <property type="component" value="Unassembled WGS sequence"/>
</dbReference>